<evidence type="ECO:0000256" key="1">
    <source>
        <dbReference type="SAM" id="Phobius"/>
    </source>
</evidence>
<keyword evidence="1" id="KW-0472">Membrane</keyword>
<feature type="transmembrane region" description="Helical" evidence="1">
    <location>
        <begin position="60"/>
        <end position="80"/>
    </location>
</feature>
<organism evidence="2">
    <name type="scientific">Fagus sylvatica</name>
    <name type="common">Beechnut</name>
    <dbReference type="NCBI Taxonomy" id="28930"/>
    <lineage>
        <taxon>Eukaryota</taxon>
        <taxon>Viridiplantae</taxon>
        <taxon>Streptophyta</taxon>
        <taxon>Embryophyta</taxon>
        <taxon>Tracheophyta</taxon>
        <taxon>Spermatophyta</taxon>
        <taxon>Magnoliopsida</taxon>
        <taxon>eudicotyledons</taxon>
        <taxon>Gunneridae</taxon>
        <taxon>Pentapetalae</taxon>
        <taxon>rosids</taxon>
        <taxon>fabids</taxon>
        <taxon>Fagales</taxon>
        <taxon>Fagaceae</taxon>
        <taxon>Fagus</taxon>
    </lineage>
</organism>
<keyword evidence="1" id="KW-0812">Transmembrane</keyword>
<gene>
    <name evidence="2" type="ORF">FSB_LOCUS37566</name>
</gene>
<dbReference type="EMBL" id="OIVN01003231">
    <property type="protein sequence ID" value="SPD09684.1"/>
    <property type="molecule type" value="Genomic_DNA"/>
</dbReference>
<protein>
    <submittedName>
        <fullName evidence="2">Uncharacterized protein</fullName>
    </submittedName>
</protein>
<name>A0A2N9HDM4_FAGSY</name>
<reference evidence="2" key="1">
    <citation type="submission" date="2018-02" db="EMBL/GenBank/DDBJ databases">
        <authorList>
            <person name="Cohen D.B."/>
            <person name="Kent A.D."/>
        </authorList>
    </citation>
    <scope>NUCLEOTIDE SEQUENCE</scope>
</reference>
<sequence>MRPLSDFIIPKGLPLRRTENVGEEMHSLIQFIQMLLKPKHRRILRRKDHSMVSKAFSVSIFRIINPFLPFFFFMVSNALWAMIKFSWMTLPGTKADCQEANGGGGELANSRGSIRLWDKGNEGVIDFLENDCGIEHIATLSSSVITGLIRLAISSGNNGEEDKVNRVSPPSDDSREMKELGVQIRVGKPLNSGFLFPEKLFSLQILIQLPDKDFFSMCDFFSRELLLDLVDSFSERFERGAKGDRALCFSNDISTTAISSPESFKTEGFGFQQRQRPLREDQEQGTTMAKGMPREEVISLMKDSSILVSMEKNAVRIVQTDQSSEGNVVPQVTVGSSWLDGLYAWWEVVPMLLVDIVILFGVGRFYWEVMDLDPKSGGGEMEFFCQEIARPVLQDQMVAINVLGARVQDFQFVSFKSDRTRGVSSGVMLDEASILWFMGWVMLDEASILWFVGWDGCGESIGQRGYVVVMEWFALRLCDEVSSEEVVVSDVGRK</sequence>
<dbReference type="AlphaFoldDB" id="A0A2N9HDM4"/>
<keyword evidence="1" id="KW-1133">Transmembrane helix</keyword>
<proteinExistence type="predicted"/>
<accession>A0A2N9HDM4</accession>
<evidence type="ECO:0000313" key="2">
    <source>
        <dbReference type="EMBL" id="SPD09684.1"/>
    </source>
</evidence>